<protein>
    <submittedName>
        <fullName evidence="1">Uncharacterized protein</fullName>
    </submittedName>
</protein>
<accession>A0ABQ9WJF5</accession>
<dbReference type="Proteomes" id="UP001266305">
    <property type="component" value="Unassembled WGS sequence"/>
</dbReference>
<evidence type="ECO:0000313" key="2">
    <source>
        <dbReference type="Proteomes" id="UP001266305"/>
    </source>
</evidence>
<gene>
    <name evidence="1" type="ORF">P7K49_002219</name>
</gene>
<organism evidence="1 2">
    <name type="scientific">Saguinus oedipus</name>
    <name type="common">Cotton-top tamarin</name>
    <name type="synonym">Oedipomidas oedipus</name>
    <dbReference type="NCBI Taxonomy" id="9490"/>
    <lineage>
        <taxon>Eukaryota</taxon>
        <taxon>Metazoa</taxon>
        <taxon>Chordata</taxon>
        <taxon>Craniata</taxon>
        <taxon>Vertebrata</taxon>
        <taxon>Euteleostomi</taxon>
        <taxon>Mammalia</taxon>
        <taxon>Eutheria</taxon>
        <taxon>Euarchontoglires</taxon>
        <taxon>Primates</taxon>
        <taxon>Haplorrhini</taxon>
        <taxon>Platyrrhini</taxon>
        <taxon>Cebidae</taxon>
        <taxon>Callitrichinae</taxon>
        <taxon>Saguinus</taxon>
    </lineage>
</organism>
<evidence type="ECO:0000313" key="1">
    <source>
        <dbReference type="EMBL" id="KAK2120833.1"/>
    </source>
</evidence>
<dbReference type="EMBL" id="JASSZA010000001">
    <property type="protein sequence ID" value="KAK2120833.1"/>
    <property type="molecule type" value="Genomic_DNA"/>
</dbReference>
<sequence>MVWLGGDLAGALEPAFLLAPSSFVGRSGPGCVDGDLPLGWAGSGSFGVLPPRVLQARVWGAAVLGRLGHGLAPPRGRRRSVLLCATGSQAARAELAIDGQPPGLGLGVREVSSV</sequence>
<name>A0ABQ9WJF5_SAGOE</name>
<keyword evidence="2" id="KW-1185">Reference proteome</keyword>
<comment type="caution">
    <text evidence="1">The sequence shown here is derived from an EMBL/GenBank/DDBJ whole genome shotgun (WGS) entry which is preliminary data.</text>
</comment>
<reference evidence="1 2" key="1">
    <citation type="submission" date="2023-05" db="EMBL/GenBank/DDBJ databases">
        <title>B98-5 Cell Line De Novo Hybrid Assembly: An Optical Mapping Approach.</title>
        <authorList>
            <person name="Kananen K."/>
            <person name="Auerbach J.A."/>
            <person name="Kautto E."/>
            <person name="Blachly J.S."/>
        </authorList>
    </citation>
    <scope>NUCLEOTIDE SEQUENCE [LARGE SCALE GENOMIC DNA]</scope>
    <source>
        <strain evidence="1">B95-8</strain>
        <tissue evidence="1">Cell line</tissue>
    </source>
</reference>
<proteinExistence type="predicted"/>